<keyword evidence="1" id="KW-1133">Transmembrane helix</keyword>
<feature type="transmembrane region" description="Helical" evidence="1">
    <location>
        <begin position="6"/>
        <end position="22"/>
    </location>
</feature>
<dbReference type="Proteomes" id="UP001597231">
    <property type="component" value="Unassembled WGS sequence"/>
</dbReference>
<protein>
    <submittedName>
        <fullName evidence="2">Uncharacterized protein</fullName>
    </submittedName>
</protein>
<keyword evidence="3" id="KW-1185">Reference proteome</keyword>
<evidence type="ECO:0000313" key="2">
    <source>
        <dbReference type="EMBL" id="MFD1205481.1"/>
    </source>
</evidence>
<feature type="transmembrane region" description="Helical" evidence="1">
    <location>
        <begin position="27"/>
        <end position="43"/>
    </location>
</feature>
<name>A0ABW3TXA8_9BACL</name>
<gene>
    <name evidence="2" type="ORF">ACFQ38_10260</name>
</gene>
<dbReference type="EMBL" id="JBHTLT010000047">
    <property type="protein sequence ID" value="MFD1205481.1"/>
    <property type="molecule type" value="Genomic_DNA"/>
</dbReference>
<evidence type="ECO:0000256" key="1">
    <source>
        <dbReference type="SAM" id="Phobius"/>
    </source>
</evidence>
<sequence length="76" mass="8803">MFVLWQASMIISFLSFFFGLFTRSKTALLISFVTFLPIGYYFFGANNAFKLIALLAFVPLLIIYLFYRHEKRSAAS</sequence>
<feature type="transmembrane region" description="Helical" evidence="1">
    <location>
        <begin position="49"/>
        <end position="67"/>
    </location>
</feature>
<proteinExistence type="predicted"/>
<accession>A0ABW3TXA8</accession>
<dbReference type="RefSeq" id="WP_336824705.1">
    <property type="nucleotide sequence ID" value="NZ_JBHTLT010000047.1"/>
</dbReference>
<organism evidence="2 3">
    <name type="scientific">Sporosarcina contaminans</name>
    <dbReference type="NCBI Taxonomy" id="633403"/>
    <lineage>
        <taxon>Bacteria</taxon>
        <taxon>Bacillati</taxon>
        <taxon>Bacillota</taxon>
        <taxon>Bacilli</taxon>
        <taxon>Bacillales</taxon>
        <taxon>Caryophanaceae</taxon>
        <taxon>Sporosarcina</taxon>
    </lineage>
</organism>
<comment type="caution">
    <text evidence="2">The sequence shown here is derived from an EMBL/GenBank/DDBJ whole genome shotgun (WGS) entry which is preliminary data.</text>
</comment>
<keyword evidence="1" id="KW-0472">Membrane</keyword>
<keyword evidence="1" id="KW-0812">Transmembrane</keyword>
<reference evidence="3" key="1">
    <citation type="journal article" date="2019" name="Int. J. Syst. Evol. Microbiol.">
        <title>The Global Catalogue of Microorganisms (GCM) 10K type strain sequencing project: providing services to taxonomists for standard genome sequencing and annotation.</title>
        <authorList>
            <consortium name="The Broad Institute Genomics Platform"/>
            <consortium name="The Broad Institute Genome Sequencing Center for Infectious Disease"/>
            <person name="Wu L."/>
            <person name="Ma J."/>
        </authorList>
    </citation>
    <scope>NUCLEOTIDE SEQUENCE [LARGE SCALE GENOMIC DNA]</scope>
    <source>
        <strain evidence="3">CCUG 53915</strain>
    </source>
</reference>
<evidence type="ECO:0000313" key="3">
    <source>
        <dbReference type="Proteomes" id="UP001597231"/>
    </source>
</evidence>